<evidence type="ECO:0000313" key="3">
    <source>
        <dbReference type="Proteomes" id="UP000186609"/>
    </source>
</evidence>
<evidence type="ECO:0000256" key="1">
    <source>
        <dbReference type="SAM" id="MobiDB-lite"/>
    </source>
</evidence>
<organism evidence="2 3">
    <name type="scientific">Rhodoferax koreensis</name>
    <dbReference type="NCBI Taxonomy" id="1842727"/>
    <lineage>
        <taxon>Bacteria</taxon>
        <taxon>Pseudomonadati</taxon>
        <taxon>Pseudomonadota</taxon>
        <taxon>Betaproteobacteria</taxon>
        <taxon>Burkholderiales</taxon>
        <taxon>Comamonadaceae</taxon>
        <taxon>Rhodoferax</taxon>
    </lineage>
</organism>
<accession>A0A1P8JYH9</accession>
<protein>
    <recommendedName>
        <fullName evidence="4">Filamentous haemagglutinin FhaB/tRNA nuclease CdiA-like TPS domain-containing protein</fullName>
    </recommendedName>
</protein>
<feature type="region of interest" description="Disordered" evidence="1">
    <location>
        <begin position="399"/>
        <end position="448"/>
    </location>
</feature>
<keyword evidence="3" id="KW-1185">Reference proteome</keyword>
<evidence type="ECO:0008006" key="4">
    <source>
        <dbReference type="Google" id="ProtNLM"/>
    </source>
</evidence>
<dbReference type="RefSeq" id="WP_076200703.1">
    <property type="nucleotide sequence ID" value="NZ_CP019236.1"/>
</dbReference>
<feature type="compositionally biased region" description="Basic residues" evidence="1">
    <location>
        <begin position="436"/>
        <end position="448"/>
    </location>
</feature>
<dbReference type="Proteomes" id="UP000186609">
    <property type="component" value="Chromosome"/>
</dbReference>
<dbReference type="EMBL" id="CP019236">
    <property type="protein sequence ID" value="APW38798.1"/>
    <property type="molecule type" value="Genomic_DNA"/>
</dbReference>
<name>A0A1P8JYH9_9BURK</name>
<dbReference type="STRING" id="1842727.RD110_17600"/>
<dbReference type="OrthoDB" id="5666689at2"/>
<dbReference type="AlphaFoldDB" id="A0A1P8JYH9"/>
<reference evidence="2 3" key="1">
    <citation type="submission" date="2017-01" db="EMBL/GenBank/DDBJ databases">
        <authorList>
            <person name="Mah S.A."/>
            <person name="Swanson W.J."/>
            <person name="Moy G.W."/>
            <person name="Vacquier V.D."/>
        </authorList>
    </citation>
    <scope>NUCLEOTIDE SEQUENCE [LARGE SCALE GENOMIC DNA]</scope>
    <source>
        <strain evidence="2 3">DCY110</strain>
    </source>
</reference>
<dbReference type="Pfam" id="PF13332">
    <property type="entry name" value="Fil_haemagg_2"/>
    <property type="match status" value="2"/>
</dbReference>
<gene>
    <name evidence="2" type="ORF">RD110_17600</name>
</gene>
<evidence type="ECO:0000313" key="2">
    <source>
        <dbReference type="EMBL" id="APW38798.1"/>
    </source>
</evidence>
<sequence>MCLVTVAESNLASTAQSTQTATASYTGVDRVASLYFTNPSGTLVAAAGRDLNLLGAAIGSAGTATLQAGRNLNLQALTQAESVDATRNASNYTRFAQSQSPGSTVQATDAVTLSAGQDLTAMAATINSTAGATLLAAGGDVNLLAGRSTSSLATASYAEGSGFLSSGSTRLRNSQSADNAHATSVRGHTVTAVAGRDIMVSGSNVVSDAATTLVAQRDIAITSDTNRSTGSSFFEQKGSGLSIDGGISYGKQQQSTDSRGSGDTAAGSTVAALSGDVKIVAGQRYTQVGSTVQTPAGNITIQAQDVAITEARERSESSTVTKQSSSGFTLAVSSGATNAIQSGVQMADTVSKTSDKRMLTLAAATTALTAYDTYNTLKAGQGQTINGKDNQIVTGNQARLQRPEGLPGQPAGPRPSPLRQCQGHQGCRQHPGQRQSRGRRVAQRLGRG</sequence>
<feature type="compositionally biased region" description="Polar residues" evidence="1">
    <location>
        <begin position="250"/>
        <end position="261"/>
    </location>
</feature>
<feature type="region of interest" description="Disordered" evidence="1">
    <location>
        <begin position="245"/>
        <end position="267"/>
    </location>
</feature>
<dbReference type="GO" id="GO:0003824">
    <property type="term" value="F:catalytic activity"/>
    <property type="evidence" value="ECO:0007669"/>
    <property type="project" value="UniProtKB-ARBA"/>
</dbReference>
<dbReference type="KEGG" id="rhy:RD110_17600"/>
<proteinExistence type="predicted"/>
<dbReference type="InterPro" id="IPR025157">
    <property type="entry name" value="Hemagglutinin_rpt"/>
</dbReference>